<dbReference type="InParanoid" id="A0A0V1AGU1"/>
<dbReference type="AlphaFoldDB" id="A0A0V1AGU1"/>
<reference evidence="2 3" key="1">
    <citation type="submission" date="2015-01" db="EMBL/GenBank/DDBJ databases">
        <title>Evolution of Trichinella species and genotypes.</title>
        <authorList>
            <person name="Korhonen P.K."/>
            <person name="Edoardo P."/>
            <person name="Giuseppe L.R."/>
            <person name="Gasser R.B."/>
        </authorList>
    </citation>
    <scope>NUCLEOTIDE SEQUENCE [LARGE SCALE GENOMIC DNA]</scope>
    <source>
        <strain evidence="2">ISS3</strain>
    </source>
</reference>
<gene>
    <name evidence="1" type="ORF">T01_3337</name>
    <name evidence="2" type="ORF">T01_6381</name>
</gene>
<name>A0A0V1AGU1_TRISP</name>
<accession>A0A0V1AGU1</accession>
<protein>
    <submittedName>
        <fullName evidence="2">Uncharacterized protein</fullName>
    </submittedName>
</protein>
<dbReference type="EMBL" id="JYDH01002061">
    <property type="protein sequence ID" value="KRY23564.1"/>
    <property type="molecule type" value="Genomic_DNA"/>
</dbReference>
<evidence type="ECO:0000313" key="1">
    <source>
        <dbReference type="EMBL" id="KRY11902.1"/>
    </source>
</evidence>
<organism evidence="2 3">
    <name type="scientific">Trichinella spiralis</name>
    <name type="common">Trichina worm</name>
    <dbReference type="NCBI Taxonomy" id="6334"/>
    <lineage>
        <taxon>Eukaryota</taxon>
        <taxon>Metazoa</taxon>
        <taxon>Ecdysozoa</taxon>
        <taxon>Nematoda</taxon>
        <taxon>Enoplea</taxon>
        <taxon>Dorylaimia</taxon>
        <taxon>Trichinellida</taxon>
        <taxon>Trichinellidae</taxon>
        <taxon>Trichinella</taxon>
    </lineage>
</organism>
<keyword evidence="3" id="KW-1185">Reference proteome</keyword>
<proteinExistence type="predicted"/>
<evidence type="ECO:0000313" key="2">
    <source>
        <dbReference type="EMBL" id="KRY23564.1"/>
    </source>
</evidence>
<dbReference type="EMBL" id="JYDH01002408">
    <property type="protein sequence ID" value="KRY11902.1"/>
    <property type="molecule type" value="Genomic_DNA"/>
</dbReference>
<evidence type="ECO:0000313" key="3">
    <source>
        <dbReference type="Proteomes" id="UP000054776"/>
    </source>
</evidence>
<comment type="caution">
    <text evidence="2">The sequence shown here is derived from an EMBL/GenBank/DDBJ whole genome shotgun (WGS) entry which is preliminary data.</text>
</comment>
<sequence>MHPVVRLFACFTHIHEPTFAFQYCRLKLGQV</sequence>
<dbReference type="Proteomes" id="UP000054776">
    <property type="component" value="Unassembled WGS sequence"/>
</dbReference>